<sequence>MPKIEVDDEVFAWLQERATPFVDSPNSVLRRELLSSESVAQQPAGDAPNSKSIVRQRRAGELSTLISRGRLQVGDALVFSKRNGESYRGIVTASGEIQVHGRPYGSPSGALKSQLGYEINGWKNWVHESSGKVLDSLRS</sequence>
<feature type="domain" description="RAMA" evidence="2">
    <location>
        <begin position="47"/>
        <end position="139"/>
    </location>
</feature>
<dbReference type="Pfam" id="PF18755">
    <property type="entry name" value="RAMA"/>
    <property type="match status" value="1"/>
</dbReference>
<dbReference type="Gene3D" id="1.20.1380.10">
    <property type="entry name" value="Replication modulator SeqA, C-terminal DNA-binding domain"/>
    <property type="match status" value="1"/>
</dbReference>
<dbReference type="InterPro" id="IPR040843">
    <property type="entry name" value="RAMA"/>
</dbReference>
<protein>
    <recommendedName>
        <fullName evidence="2">RAMA domain-containing protein</fullName>
    </recommendedName>
</protein>
<dbReference type="InterPro" id="IPR036835">
    <property type="entry name" value="SeqA_DNA-bd_C_sf"/>
</dbReference>
<dbReference type="EMBL" id="JBIMSO010000143">
    <property type="protein sequence ID" value="MFH5212266.1"/>
    <property type="molecule type" value="Genomic_DNA"/>
</dbReference>
<gene>
    <name evidence="3" type="ORF">ACHIPZ_29275</name>
</gene>
<evidence type="ECO:0000256" key="1">
    <source>
        <dbReference type="SAM" id="MobiDB-lite"/>
    </source>
</evidence>
<evidence type="ECO:0000259" key="2">
    <source>
        <dbReference type="Pfam" id="PF18755"/>
    </source>
</evidence>
<accession>A0ABW7JZF3</accession>
<organism evidence="3 4">
    <name type="scientific">Antrihabitans spumae</name>
    <dbReference type="NCBI Taxonomy" id="3373370"/>
    <lineage>
        <taxon>Bacteria</taxon>
        <taxon>Bacillati</taxon>
        <taxon>Actinomycetota</taxon>
        <taxon>Actinomycetes</taxon>
        <taxon>Mycobacteriales</taxon>
        <taxon>Nocardiaceae</taxon>
        <taxon>Antrihabitans</taxon>
    </lineage>
</organism>
<dbReference type="RefSeq" id="WP_395119478.1">
    <property type="nucleotide sequence ID" value="NZ_JBIMSO010000143.1"/>
</dbReference>
<reference evidence="3 4" key="1">
    <citation type="submission" date="2024-10" db="EMBL/GenBank/DDBJ databases">
        <authorList>
            <person name="Riesco R."/>
        </authorList>
    </citation>
    <scope>NUCLEOTIDE SEQUENCE [LARGE SCALE GENOMIC DNA]</scope>
    <source>
        <strain evidence="3 4">NCIMB 15449</strain>
    </source>
</reference>
<evidence type="ECO:0000313" key="3">
    <source>
        <dbReference type="EMBL" id="MFH5212266.1"/>
    </source>
</evidence>
<comment type="caution">
    <text evidence="3">The sequence shown here is derived from an EMBL/GenBank/DDBJ whole genome shotgun (WGS) entry which is preliminary data.</text>
</comment>
<name>A0ABW7JZF3_9NOCA</name>
<feature type="region of interest" description="Disordered" evidence="1">
    <location>
        <begin position="35"/>
        <end position="54"/>
    </location>
</feature>
<proteinExistence type="predicted"/>
<dbReference type="Proteomes" id="UP001609175">
    <property type="component" value="Unassembled WGS sequence"/>
</dbReference>
<evidence type="ECO:0000313" key="4">
    <source>
        <dbReference type="Proteomes" id="UP001609175"/>
    </source>
</evidence>